<protein>
    <submittedName>
        <fullName evidence="1">Uncharacterized protein</fullName>
    </submittedName>
</protein>
<name>A0A815EK84_9BILA</name>
<keyword evidence="4" id="KW-1185">Reference proteome</keyword>
<sequence>MQTNVSERFSVLPRYPTVNQFNELDLLWCNVPIHHLNSEQFVRRCTEGYHQPSSKRPINDYQRRIFSLSRLWNIHEDVLHFNDQQMCLLIEKFVHFRRQHFSTTTYHLEESIQEDEKSIALEFYLQFDVFLFYMKTCTYRGAPPSLPSLRGDVHKNIFSIEEPQIMFAMRPCLEVSCCLCFPNYKLTYRQKQPIVHFNHYEAHTFINGYRSILNCPVTCTTRNLIYVLTCPCHQVDYIGETSLSLPDRLL</sequence>
<organism evidence="1 3">
    <name type="scientific">Rotaria sordida</name>
    <dbReference type="NCBI Taxonomy" id="392033"/>
    <lineage>
        <taxon>Eukaryota</taxon>
        <taxon>Metazoa</taxon>
        <taxon>Spiralia</taxon>
        <taxon>Gnathifera</taxon>
        <taxon>Rotifera</taxon>
        <taxon>Eurotatoria</taxon>
        <taxon>Bdelloidea</taxon>
        <taxon>Philodinida</taxon>
        <taxon>Philodinidae</taxon>
        <taxon>Rotaria</taxon>
    </lineage>
</organism>
<evidence type="ECO:0000313" key="4">
    <source>
        <dbReference type="Proteomes" id="UP000663870"/>
    </source>
</evidence>
<dbReference type="EMBL" id="CAJNOH010002807">
    <property type="protein sequence ID" value="CAF1311138.1"/>
    <property type="molecule type" value="Genomic_DNA"/>
</dbReference>
<dbReference type="Proteomes" id="UP000663870">
    <property type="component" value="Unassembled WGS sequence"/>
</dbReference>
<proteinExistence type="predicted"/>
<gene>
    <name evidence="2" type="ORF">JXQ802_LOCUS46247</name>
    <name evidence="1" type="ORF">PYM288_LOCUS30419</name>
</gene>
<feature type="non-terminal residue" evidence="1">
    <location>
        <position position="1"/>
    </location>
</feature>
<dbReference type="EMBL" id="CAJNOL010004113">
    <property type="protein sequence ID" value="CAF1581259.1"/>
    <property type="molecule type" value="Genomic_DNA"/>
</dbReference>
<comment type="caution">
    <text evidence="1">The sequence shown here is derived from an EMBL/GenBank/DDBJ whole genome shotgun (WGS) entry which is preliminary data.</text>
</comment>
<accession>A0A815EK84</accession>
<evidence type="ECO:0000313" key="2">
    <source>
        <dbReference type="EMBL" id="CAF1581259.1"/>
    </source>
</evidence>
<dbReference type="Proteomes" id="UP000663854">
    <property type="component" value="Unassembled WGS sequence"/>
</dbReference>
<reference evidence="1" key="1">
    <citation type="submission" date="2021-02" db="EMBL/GenBank/DDBJ databases">
        <authorList>
            <person name="Nowell W R."/>
        </authorList>
    </citation>
    <scope>NUCLEOTIDE SEQUENCE</scope>
</reference>
<evidence type="ECO:0000313" key="3">
    <source>
        <dbReference type="Proteomes" id="UP000663854"/>
    </source>
</evidence>
<dbReference type="AlphaFoldDB" id="A0A815EK84"/>
<evidence type="ECO:0000313" key="1">
    <source>
        <dbReference type="EMBL" id="CAF1311138.1"/>
    </source>
</evidence>